<dbReference type="GO" id="GO:0003677">
    <property type="term" value="F:DNA binding"/>
    <property type="evidence" value="ECO:0007669"/>
    <property type="project" value="InterPro"/>
</dbReference>
<organism evidence="2 3">
    <name type="scientific">Phytophthora nicotianae</name>
    <name type="common">Potato buckeye rot agent</name>
    <name type="synonym">Phytophthora parasitica</name>
    <dbReference type="NCBI Taxonomy" id="4792"/>
    <lineage>
        <taxon>Eukaryota</taxon>
        <taxon>Sar</taxon>
        <taxon>Stramenopiles</taxon>
        <taxon>Oomycota</taxon>
        <taxon>Peronosporomycetes</taxon>
        <taxon>Peronosporales</taxon>
        <taxon>Peronosporaceae</taxon>
        <taxon>Phytophthora</taxon>
    </lineage>
</organism>
<dbReference type="Proteomes" id="UP000052943">
    <property type="component" value="Unassembled WGS sequence"/>
</dbReference>
<comment type="caution">
    <text evidence="2">The sequence shown here is derived from an EMBL/GenBank/DDBJ whole genome shotgun (WGS) entry which is preliminary data.</text>
</comment>
<accession>A0A0W8CDC0</accession>
<proteinExistence type="predicted"/>
<evidence type="ECO:0000313" key="2">
    <source>
        <dbReference type="EMBL" id="KUF82048.1"/>
    </source>
</evidence>
<dbReference type="GO" id="GO:0015074">
    <property type="term" value="P:DNA integration"/>
    <property type="evidence" value="ECO:0007669"/>
    <property type="project" value="InterPro"/>
</dbReference>
<keyword evidence="1" id="KW-0233">DNA recombination</keyword>
<dbReference type="SUPFAM" id="SSF56349">
    <property type="entry name" value="DNA breaking-rejoining enzymes"/>
    <property type="match status" value="1"/>
</dbReference>
<dbReference type="InterPro" id="IPR013762">
    <property type="entry name" value="Integrase-like_cat_sf"/>
</dbReference>
<protein>
    <submittedName>
        <fullName evidence="2">Uncharacterized protein</fullName>
    </submittedName>
</protein>
<reference evidence="2 3" key="1">
    <citation type="submission" date="2015-11" db="EMBL/GenBank/DDBJ databases">
        <title>Genomes and virulence difference between two physiological races of Phytophthora nicotianae.</title>
        <authorList>
            <person name="Liu H."/>
            <person name="Ma X."/>
            <person name="Yu H."/>
            <person name="Fang D."/>
            <person name="Li Y."/>
            <person name="Wang X."/>
            <person name="Wang W."/>
            <person name="Dong Y."/>
            <person name="Xiao B."/>
        </authorList>
    </citation>
    <scope>NUCLEOTIDE SEQUENCE [LARGE SCALE GENOMIC DNA]</scope>
    <source>
        <strain evidence="3">race 0</strain>
    </source>
</reference>
<evidence type="ECO:0000256" key="1">
    <source>
        <dbReference type="ARBA" id="ARBA00023172"/>
    </source>
</evidence>
<sequence>MVKITQRMVQRMELHASKFVNAAVRMDDMVEYDHCSDITRRGMGLEELAPVNTKRTKATAVAAFMRFLKAEGVTEEYVRACIERDESGKCFVSVMDKFGMHLAFNEGKKGKPLARNTSMQYYRQAKIWLLDQFPQHRASLETRLLKMGKTLDSFCMKRDGGGFISKAPPCTKVDLKRLLVYLYVNASCSSDYQDAALLCLLWHLFGRASDLALLRKPNVSIDAGNVLFVRFIRMKTSEEQGLSLFAGTEFETCPMLAMALALLMQTAPSPSVIDNLPETPDQAAISLSPDVPLLEVLDHPADTTGLGVPSTTGVATTPTVYSHVNRVLDRITVAAGVDALLTSHSFRRGGAQHANGSGELTARWIFDRGAWNMSTTNKGFNYIFNTSKEDHKLWRAPISRQQKSDAKQLVAYMKLFLDDGFVLDATAEDFRDKVLQLGTRAEKAVLAFLDEHGIISRGSGAVLKHLRTLHRAGTLNARIERHEQLLQSAAICDPAPGYTQNVLEQISG</sequence>
<dbReference type="Gene3D" id="1.10.443.10">
    <property type="entry name" value="Intergrase catalytic core"/>
    <property type="match status" value="1"/>
</dbReference>
<dbReference type="STRING" id="4790.A0A0W8CDC0"/>
<dbReference type="EMBL" id="LNFO01003856">
    <property type="protein sequence ID" value="KUF82048.1"/>
    <property type="molecule type" value="Genomic_DNA"/>
</dbReference>
<evidence type="ECO:0000313" key="3">
    <source>
        <dbReference type="Proteomes" id="UP000052943"/>
    </source>
</evidence>
<dbReference type="InterPro" id="IPR011010">
    <property type="entry name" value="DNA_brk_join_enz"/>
</dbReference>
<name>A0A0W8CDC0_PHYNI</name>
<dbReference type="AlphaFoldDB" id="A0A0W8CDC0"/>
<gene>
    <name evidence="2" type="ORF">AM587_10006036</name>
</gene>
<dbReference type="GO" id="GO:0006310">
    <property type="term" value="P:DNA recombination"/>
    <property type="evidence" value="ECO:0007669"/>
    <property type="project" value="UniProtKB-KW"/>
</dbReference>